<feature type="region of interest" description="Disordered" evidence="1">
    <location>
        <begin position="263"/>
        <end position="410"/>
    </location>
</feature>
<feature type="compositionally biased region" description="Basic and acidic residues" evidence="1">
    <location>
        <begin position="918"/>
        <end position="933"/>
    </location>
</feature>
<comment type="caution">
    <text evidence="3">The sequence shown here is derived from an EMBL/GenBank/DDBJ whole genome shotgun (WGS) entry which is preliminary data.</text>
</comment>
<organism evidence="3 4">
    <name type="scientific">Daphnia sinensis</name>
    <dbReference type="NCBI Taxonomy" id="1820382"/>
    <lineage>
        <taxon>Eukaryota</taxon>
        <taxon>Metazoa</taxon>
        <taxon>Ecdysozoa</taxon>
        <taxon>Arthropoda</taxon>
        <taxon>Crustacea</taxon>
        <taxon>Branchiopoda</taxon>
        <taxon>Diplostraca</taxon>
        <taxon>Cladocera</taxon>
        <taxon>Anomopoda</taxon>
        <taxon>Daphniidae</taxon>
        <taxon>Daphnia</taxon>
        <taxon>Daphnia similis group</taxon>
    </lineage>
</organism>
<dbReference type="Pfam" id="PF14545">
    <property type="entry name" value="DBB"/>
    <property type="match status" value="1"/>
</dbReference>
<dbReference type="InterPro" id="IPR017893">
    <property type="entry name" value="DBB_domain"/>
</dbReference>
<dbReference type="SMART" id="SM01282">
    <property type="entry name" value="DBB"/>
    <property type="match status" value="1"/>
</dbReference>
<dbReference type="GO" id="GO:0005829">
    <property type="term" value="C:cytosol"/>
    <property type="evidence" value="ECO:0007669"/>
    <property type="project" value="TreeGrafter"/>
</dbReference>
<feature type="region of interest" description="Disordered" evidence="1">
    <location>
        <begin position="174"/>
        <end position="241"/>
    </location>
</feature>
<evidence type="ECO:0000313" key="3">
    <source>
        <dbReference type="EMBL" id="KAI9553615.1"/>
    </source>
</evidence>
<feature type="region of interest" description="Disordered" evidence="1">
    <location>
        <begin position="918"/>
        <end position="977"/>
    </location>
</feature>
<dbReference type="InterPro" id="IPR052446">
    <property type="entry name" value="B-cell_PI3K-Signaling_Adptrs"/>
</dbReference>
<protein>
    <recommendedName>
        <fullName evidence="2">DBB domain-containing protein</fullName>
    </recommendedName>
</protein>
<evidence type="ECO:0000313" key="4">
    <source>
        <dbReference type="Proteomes" id="UP000820818"/>
    </source>
</evidence>
<reference evidence="3 4" key="1">
    <citation type="submission" date="2022-05" db="EMBL/GenBank/DDBJ databases">
        <title>A multi-omics perspective on studying reproductive biology in Daphnia sinensis.</title>
        <authorList>
            <person name="Jia J."/>
        </authorList>
    </citation>
    <scope>NUCLEOTIDE SEQUENCE [LARGE SCALE GENOMIC DNA]</scope>
    <source>
        <strain evidence="3 4">WSL</strain>
    </source>
</reference>
<feature type="region of interest" description="Disordered" evidence="1">
    <location>
        <begin position="75"/>
        <end position="104"/>
    </location>
</feature>
<feature type="region of interest" description="Disordered" evidence="1">
    <location>
        <begin position="454"/>
        <end position="494"/>
    </location>
</feature>
<evidence type="ECO:0000259" key="2">
    <source>
        <dbReference type="PROSITE" id="PS51376"/>
    </source>
</evidence>
<dbReference type="InterPro" id="IPR035897">
    <property type="entry name" value="Toll_tir_struct_dom_sf"/>
</dbReference>
<feature type="compositionally biased region" description="Low complexity" evidence="1">
    <location>
        <begin position="999"/>
        <end position="1017"/>
    </location>
</feature>
<accession>A0AAD5KZT9</accession>
<dbReference type="Proteomes" id="UP000820818">
    <property type="component" value="Linkage Group LG9"/>
</dbReference>
<proteinExistence type="predicted"/>
<dbReference type="Gene3D" id="1.25.40.20">
    <property type="entry name" value="Ankyrin repeat-containing domain"/>
    <property type="match status" value="1"/>
</dbReference>
<feature type="region of interest" description="Disordered" evidence="1">
    <location>
        <begin position="868"/>
        <end position="903"/>
    </location>
</feature>
<evidence type="ECO:0000256" key="1">
    <source>
        <dbReference type="SAM" id="MobiDB-lite"/>
    </source>
</evidence>
<sequence length="1299" mass="144623">MPDNVSVSVDQPNRNQHSIMATFDNPSYFTISGQSPVATATSPTDVVESIGAKPKRFKSWFKLPKRPFRSKIALNQPENAEGMPENSPLPCASPEPETQSNPNDFAHSDVVYYNFCPTAQETVATADVNNDDDVFSDTSTIKGNGSTRTLSRRRHSLGSWFRSSLAAVRKHNMGSSTASGLESHGTAIEPAERPSTSSERALLARNVSTSANCVSSASARDVRTPERGRSTETKPGKRSRLPVAVKSHVELRARARYARQEKLVRDNKAVSTSRIPRAVQSPHQRHQTTSLDRRYTKSTEVLASKPEDVTSPTAQKPMAPTATATEQLEEEDSFQQREDSSSSRRKSLSSNTSRQRFVQRSRTIEDRHRTSCCGRMAAAAASTSSRGERRRASFDAASPSTHSRRRCQRCRDKAEPIGAEKVDVVIIFSKNCIVAYQWITYLTEILSKIFSCSDRPPTRVTSRDVESLVDSRSISPRGRRPRPLNPTSMQKSEYQNVMAEEQSDAERNARQHALRKTVATASLQIVLLSKALLNHVGLHANDPLGTILHHKRVLGLFLGVNESKDIMPLHRSALCSFDFWPKITMMDQDMKSVTEFGKRAQEILGRSQPVALVEANLQPARFKITPKKLRSGEERVTLILLETTENIQVLASIYVGIDLKKSVRIEQFSWVNPYVVNFNMPRTFLERGIIVKVQLKVGNVSWGVRDLKCQSKLGEIAVLLSKNQLMGSPTDIMCQALNISPVDNEELDRVLTNSLEKAKVAVSSFALNQPDKENREEEYPTLLHFAARYGLKNLMWELLECLGSIQALYVRNRDGCTALQLAEMNGHEAIVNCLNSFLEAVEADKADSDKKVKHWDYVQMDHSRKIDESEIGDYDNLPKPKPVSQSTTDRADEASVEQSNDLNNEYILVLPNTSLQRIHEGPEKERSTVEERANLATSGSSLKHINLKEEKRQILPLEDSSASDTLQDEEASCSSVKPNNCQPSTFTSELAATAVASRGSSPLSNWSSSDRSSVTSHVSHDSGTHFESSEEKKVLANIHNDYDVLPSTTILMPHFVMPNYVVPPPPRPVNGQNLKTRENETYVPNHPQMIRSSSPRLTPRPPSEFRNPFETIELNPRANQAVLGEDLGLIIPNEEPEFLEQPPILLPSHSNNKGASQANEEQSVYMEMTPRSARKCIVDDINTEGTGLEEDNYIATAELNMPASYLASTAPRDKRLATRQRALLQATKNISHSDNQLLASNPETMLPDWYSDPFLALSFPTPIAAPRIVDAKIIPQVPPRSAKPTPSPCRSPKTNRRKI</sequence>
<dbReference type="SUPFAM" id="SSF48403">
    <property type="entry name" value="Ankyrin repeat"/>
    <property type="match status" value="1"/>
</dbReference>
<feature type="compositionally biased region" description="Basic and acidic residues" evidence="1">
    <location>
        <begin position="220"/>
        <end position="235"/>
    </location>
</feature>
<dbReference type="EMBL" id="WJBH02000009">
    <property type="protein sequence ID" value="KAI9553615.1"/>
    <property type="molecule type" value="Genomic_DNA"/>
</dbReference>
<dbReference type="InterPro" id="IPR036770">
    <property type="entry name" value="Ankyrin_rpt-contain_sf"/>
</dbReference>
<feature type="region of interest" description="Disordered" evidence="1">
    <location>
        <begin position="999"/>
        <end position="1026"/>
    </location>
</feature>
<feature type="compositionally biased region" description="Low complexity" evidence="1">
    <location>
        <begin position="371"/>
        <end position="385"/>
    </location>
</feature>
<keyword evidence="4" id="KW-1185">Reference proteome</keyword>
<dbReference type="PANTHER" id="PTHR16267:SF11">
    <property type="entry name" value="STUMPS, ISOFORM E"/>
    <property type="match status" value="1"/>
</dbReference>
<dbReference type="GO" id="GO:0005104">
    <property type="term" value="F:fibroblast growth factor receptor binding"/>
    <property type="evidence" value="ECO:0007669"/>
    <property type="project" value="TreeGrafter"/>
</dbReference>
<dbReference type="GO" id="GO:0005068">
    <property type="term" value="F:transmembrane receptor protein tyrosine kinase adaptor activity"/>
    <property type="evidence" value="ECO:0007669"/>
    <property type="project" value="TreeGrafter"/>
</dbReference>
<name>A0AAD5KZT9_9CRUS</name>
<feature type="compositionally biased region" description="Polar residues" evidence="1">
    <location>
        <begin position="485"/>
        <end position="494"/>
    </location>
</feature>
<dbReference type="Gene3D" id="3.40.50.10140">
    <property type="entry name" value="Toll/interleukin-1 receptor homology (TIR) domain"/>
    <property type="match status" value="1"/>
</dbReference>
<dbReference type="PROSITE" id="PS51376">
    <property type="entry name" value="DBB"/>
    <property type="match status" value="1"/>
</dbReference>
<feature type="domain" description="DBB" evidence="2">
    <location>
        <begin position="624"/>
        <end position="767"/>
    </location>
</feature>
<feature type="region of interest" description="Disordered" evidence="1">
    <location>
        <begin position="1275"/>
        <end position="1299"/>
    </location>
</feature>
<feature type="compositionally biased region" description="Polar residues" evidence="1">
    <location>
        <begin position="206"/>
        <end position="218"/>
    </location>
</feature>
<dbReference type="PANTHER" id="PTHR16267">
    <property type="entry name" value="BANK1/PIK3AP1 FAMILY MEMBER"/>
    <property type="match status" value="1"/>
</dbReference>
<gene>
    <name evidence="3" type="ORF">GHT06_021537</name>
</gene>